<reference evidence="12" key="2">
    <citation type="submission" date="2025-08" db="UniProtKB">
        <authorList>
            <consortium name="RefSeq"/>
        </authorList>
    </citation>
    <scope>IDENTIFICATION</scope>
    <source>
        <tissue evidence="12">Etiolated seedlings</tissue>
    </source>
</reference>
<evidence type="ECO:0000256" key="3">
    <source>
        <dbReference type="ARBA" id="ARBA00022448"/>
    </source>
</evidence>
<evidence type="ECO:0000256" key="4">
    <source>
        <dbReference type="ARBA" id="ARBA00022490"/>
    </source>
</evidence>
<dbReference type="GO" id="GO:0051028">
    <property type="term" value="P:mRNA transport"/>
    <property type="evidence" value="ECO:0007669"/>
    <property type="project" value="UniProtKB-KW"/>
</dbReference>
<organism evidence="11 12">
    <name type="scientific">Cicer arietinum</name>
    <name type="common">Chickpea</name>
    <name type="synonym">Garbanzo</name>
    <dbReference type="NCBI Taxonomy" id="3827"/>
    <lineage>
        <taxon>Eukaryota</taxon>
        <taxon>Viridiplantae</taxon>
        <taxon>Streptophyta</taxon>
        <taxon>Embryophyta</taxon>
        <taxon>Tracheophyta</taxon>
        <taxon>Spermatophyta</taxon>
        <taxon>Magnoliopsida</taxon>
        <taxon>eudicotyledons</taxon>
        <taxon>Gunneridae</taxon>
        <taxon>Pentapetalae</taxon>
        <taxon>rosids</taxon>
        <taxon>fabids</taxon>
        <taxon>Fabales</taxon>
        <taxon>Fabaceae</taxon>
        <taxon>Papilionoideae</taxon>
        <taxon>50 kb inversion clade</taxon>
        <taxon>NPAAA clade</taxon>
        <taxon>Hologalegina</taxon>
        <taxon>IRL clade</taxon>
        <taxon>Cicereae</taxon>
        <taxon>Cicer</taxon>
    </lineage>
</organism>
<keyword evidence="5 10" id="KW-0493">Microtubule</keyword>
<keyword evidence="4 10" id="KW-0963">Cytoplasm</keyword>
<keyword evidence="10" id="KW-0243">Dynein</keyword>
<keyword evidence="3" id="KW-0813">Transport</keyword>
<evidence type="ECO:0000313" key="11">
    <source>
        <dbReference type="Proteomes" id="UP000087171"/>
    </source>
</evidence>
<comment type="similarity">
    <text evidence="10">Belongs to the dynein light chain family.</text>
</comment>
<keyword evidence="11" id="KW-1185">Reference proteome</keyword>
<reference evidence="11" key="1">
    <citation type="journal article" date="2013" name="Nat. Biotechnol.">
        <title>Draft genome sequence of chickpea (Cicer arietinum) provides a resource for trait improvement.</title>
        <authorList>
            <person name="Varshney R.K."/>
            <person name="Song C."/>
            <person name="Saxena R.K."/>
            <person name="Azam S."/>
            <person name="Yu S."/>
            <person name="Sharpe A.G."/>
            <person name="Cannon S."/>
            <person name="Baek J."/>
            <person name="Rosen B.D."/>
            <person name="Tar'an B."/>
            <person name="Millan T."/>
            <person name="Zhang X."/>
            <person name="Ramsay L.D."/>
            <person name="Iwata A."/>
            <person name="Wang Y."/>
            <person name="Nelson W."/>
            <person name="Farmer A.D."/>
            <person name="Gaur P.M."/>
            <person name="Soderlund C."/>
            <person name="Penmetsa R.V."/>
            <person name="Xu C."/>
            <person name="Bharti A.K."/>
            <person name="He W."/>
            <person name="Winter P."/>
            <person name="Zhao S."/>
            <person name="Hane J.K."/>
            <person name="Carrasquilla-Garcia N."/>
            <person name="Condie J.A."/>
            <person name="Upadhyaya H.D."/>
            <person name="Luo M.C."/>
            <person name="Thudi M."/>
            <person name="Gowda C.L."/>
            <person name="Singh N.P."/>
            <person name="Lichtenzveig J."/>
            <person name="Gali K.K."/>
            <person name="Rubio J."/>
            <person name="Nadarajan N."/>
            <person name="Dolezel J."/>
            <person name="Bansal K.C."/>
            <person name="Xu X."/>
            <person name="Edwards D."/>
            <person name="Zhang G."/>
            <person name="Kahl G."/>
            <person name="Gil J."/>
            <person name="Singh K.B."/>
            <person name="Datta S.K."/>
            <person name="Jackson S.A."/>
            <person name="Wang J."/>
            <person name="Cook D.R."/>
        </authorList>
    </citation>
    <scope>NUCLEOTIDE SEQUENCE [LARGE SCALE GENOMIC DNA]</scope>
    <source>
        <strain evidence="11">cv. CDC Frontier</strain>
    </source>
</reference>
<dbReference type="GO" id="GO:0005634">
    <property type="term" value="C:nucleus"/>
    <property type="evidence" value="ECO:0007669"/>
    <property type="project" value="UniProtKB-SubCell"/>
</dbReference>
<dbReference type="PaxDb" id="3827-XP_004487830.1"/>
<dbReference type="SMART" id="SM01375">
    <property type="entry name" value="Dynein_light"/>
    <property type="match status" value="1"/>
</dbReference>
<dbReference type="Proteomes" id="UP000087171">
    <property type="component" value="Chromosome Ca1"/>
</dbReference>
<dbReference type="Pfam" id="PF01221">
    <property type="entry name" value="Dynein_light"/>
    <property type="match status" value="1"/>
</dbReference>
<dbReference type="SUPFAM" id="SSF54648">
    <property type="entry name" value="DLC"/>
    <property type="match status" value="1"/>
</dbReference>
<sequence>MGRRKKKSIPHIALRMRATNSPKNQSNKIFIVSTDMTRSMQIETSDISTTVFNKNHNLDRVTAEEIKIEFDNRYGPTWHCIVGRNFGSHVPHEVKHYIHFFFKDKAVLLYKFG</sequence>
<evidence type="ECO:0000256" key="9">
    <source>
        <dbReference type="ARBA" id="ARBA00023242"/>
    </source>
</evidence>
<name>A0A1S2XGV1_CICAR</name>
<evidence type="ECO:0000256" key="8">
    <source>
        <dbReference type="ARBA" id="ARBA00023212"/>
    </source>
</evidence>
<dbReference type="FunFam" id="3.30.740.10:FF:000005">
    <property type="entry name" value="Dynein light chain"/>
    <property type="match status" value="1"/>
</dbReference>
<proteinExistence type="inferred from homology"/>
<gene>
    <name evidence="12" type="primary">LOC101507958</name>
</gene>
<dbReference type="InterPro" id="IPR037177">
    <property type="entry name" value="DLC_sf"/>
</dbReference>
<accession>A0A1S2XGV1</accession>
<dbReference type="GO" id="GO:0045505">
    <property type="term" value="F:dynein intermediate chain binding"/>
    <property type="evidence" value="ECO:0007669"/>
    <property type="project" value="TreeGrafter"/>
</dbReference>
<dbReference type="PANTHER" id="PTHR11886:SF35">
    <property type="entry name" value="DYNEIN LIGHT CHAIN"/>
    <property type="match status" value="1"/>
</dbReference>
<dbReference type="GO" id="GO:0015031">
    <property type="term" value="P:protein transport"/>
    <property type="evidence" value="ECO:0007669"/>
    <property type="project" value="UniProtKB-KW"/>
</dbReference>
<evidence type="ECO:0000256" key="1">
    <source>
        <dbReference type="ARBA" id="ARBA00004123"/>
    </source>
</evidence>
<evidence type="ECO:0000256" key="5">
    <source>
        <dbReference type="ARBA" id="ARBA00022701"/>
    </source>
</evidence>
<dbReference type="KEGG" id="cam:101507958"/>
<dbReference type="OrthoDB" id="10033309at2759"/>
<keyword evidence="7" id="KW-0653">Protein transport</keyword>
<evidence type="ECO:0000256" key="6">
    <source>
        <dbReference type="ARBA" id="ARBA00022816"/>
    </source>
</evidence>
<dbReference type="InterPro" id="IPR001372">
    <property type="entry name" value="Dynein_light_chain_typ-1/2"/>
</dbReference>
<dbReference type="eggNOG" id="KOG3430">
    <property type="taxonomic scope" value="Eukaryota"/>
</dbReference>
<comment type="subcellular location">
    <subcellularLocation>
        <location evidence="2 10">Cytoplasm</location>
        <location evidence="2 10">Cytoskeleton</location>
    </subcellularLocation>
    <subcellularLocation>
        <location evidence="1">Nucleus</location>
    </subcellularLocation>
</comment>
<dbReference type="Gene3D" id="3.30.740.10">
    <property type="entry name" value="Protein Inhibitor Of Neuronal Nitric Oxide Synthase"/>
    <property type="match status" value="1"/>
</dbReference>
<keyword evidence="9" id="KW-0539">Nucleus</keyword>
<dbReference type="AlphaFoldDB" id="A0A1S2XGV1"/>
<keyword evidence="10" id="KW-0505">Motor protein</keyword>
<dbReference type="GO" id="GO:0005868">
    <property type="term" value="C:cytoplasmic dynein complex"/>
    <property type="evidence" value="ECO:0007669"/>
    <property type="project" value="TreeGrafter"/>
</dbReference>
<evidence type="ECO:0000256" key="7">
    <source>
        <dbReference type="ARBA" id="ARBA00022927"/>
    </source>
</evidence>
<dbReference type="GeneID" id="101507958"/>
<dbReference type="GO" id="GO:0007017">
    <property type="term" value="P:microtubule-based process"/>
    <property type="evidence" value="ECO:0007669"/>
    <property type="project" value="InterPro"/>
</dbReference>
<evidence type="ECO:0000256" key="10">
    <source>
        <dbReference type="RuleBase" id="RU365010"/>
    </source>
</evidence>
<dbReference type="GO" id="GO:0005874">
    <property type="term" value="C:microtubule"/>
    <property type="evidence" value="ECO:0007669"/>
    <property type="project" value="UniProtKB-KW"/>
</dbReference>
<dbReference type="RefSeq" id="XP_004487830.1">
    <property type="nucleotide sequence ID" value="XM_004487773.2"/>
</dbReference>
<keyword evidence="6" id="KW-0509">mRNA transport</keyword>
<evidence type="ECO:0000256" key="2">
    <source>
        <dbReference type="ARBA" id="ARBA00004245"/>
    </source>
</evidence>
<dbReference type="STRING" id="3827.A0A1S2XGV1"/>
<evidence type="ECO:0000313" key="12">
    <source>
        <dbReference type="RefSeq" id="XP_004487830.1"/>
    </source>
</evidence>
<keyword evidence="8 10" id="KW-0206">Cytoskeleton</keyword>
<protein>
    <recommendedName>
        <fullName evidence="10">Dynein light chain</fullName>
    </recommendedName>
</protein>
<dbReference type="PANTHER" id="PTHR11886">
    <property type="entry name" value="DYNEIN LIGHT CHAIN"/>
    <property type="match status" value="1"/>
</dbReference>